<protein>
    <submittedName>
        <fullName evidence="1">Uncharacterized protein</fullName>
    </submittedName>
</protein>
<evidence type="ECO:0000313" key="2">
    <source>
        <dbReference type="Proteomes" id="UP001060215"/>
    </source>
</evidence>
<keyword evidence="2" id="KW-1185">Reference proteome</keyword>
<gene>
    <name evidence="1" type="ORF">LOK49_LG04G01834</name>
</gene>
<name>A0ACC0I352_9ERIC</name>
<reference evidence="1 2" key="1">
    <citation type="journal article" date="2022" name="Plant J.">
        <title>Chromosome-level genome of Camellia lanceoleosa provides a valuable resource for understanding genome evolution and self-incompatibility.</title>
        <authorList>
            <person name="Gong W."/>
            <person name="Xiao S."/>
            <person name="Wang L."/>
            <person name="Liao Z."/>
            <person name="Chang Y."/>
            <person name="Mo W."/>
            <person name="Hu G."/>
            <person name="Li W."/>
            <person name="Zhao G."/>
            <person name="Zhu H."/>
            <person name="Hu X."/>
            <person name="Ji K."/>
            <person name="Xiang X."/>
            <person name="Song Q."/>
            <person name="Yuan D."/>
            <person name="Jin S."/>
            <person name="Zhang L."/>
        </authorList>
    </citation>
    <scope>NUCLEOTIDE SEQUENCE [LARGE SCALE GENOMIC DNA]</scope>
    <source>
        <strain evidence="1">SQ_2022a</strain>
    </source>
</reference>
<evidence type="ECO:0000313" key="1">
    <source>
        <dbReference type="EMBL" id="KAI8019730.1"/>
    </source>
</evidence>
<proteinExistence type="predicted"/>
<accession>A0ACC0I352</accession>
<sequence length="124" mass="14143">MLKLLKILERLLAMNLLRSLLPQHHHQQEMLVSRFQQASQETMRTTIIELMARTLATSSRIGLQLKSMQPQVVDLPSVTFLVVAATNYLVLSMVKESSLLFVQVPLKFGANNIFLILVHLQTFE</sequence>
<dbReference type="EMBL" id="CM045759">
    <property type="protein sequence ID" value="KAI8019730.1"/>
    <property type="molecule type" value="Genomic_DNA"/>
</dbReference>
<comment type="caution">
    <text evidence="1">The sequence shown here is derived from an EMBL/GenBank/DDBJ whole genome shotgun (WGS) entry which is preliminary data.</text>
</comment>
<organism evidence="1 2">
    <name type="scientific">Camellia lanceoleosa</name>
    <dbReference type="NCBI Taxonomy" id="1840588"/>
    <lineage>
        <taxon>Eukaryota</taxon>
        <taxon>Viridiplantae</taxon>
        <taxon>Streptophyta</taxon>
        <taxon>Embryophyta</taxon>
        <taxon>Tracheophyta</taxon>
        <taxon>Spermatophyta</taxon>
        <taxon>Magnoliopsida</taxon>
        <taxon>eudicotyledons</taxon>
        <taxon>Gunneridae</taxon>
        <taxon>Pentapetalae</taxon>
        <taxon>asterids</taxon>
        <taxon>Ericales</taxon>
        <taxon>Theaceae</taxon>
        <taxon>Camellia</taxon>
    </lineage>
</organism>
<dbReference type="Proteomes" id="UP001060215">
    <property type="component" value="Chromosome 2"/>
</dbReference>